<name>A0A6C0ADS7_9ZZZZ</name>
<dbReference type="EMBL" id="MN740593">
    <property type="protein sequence ID" value="QHS77822.1"/>
    <property type="molecule type" value="Genomic_DNA"/>
</dbReference>
<reference evidence="1" key="1">
    <citation type="journal article" date="2020" name="Nature">
        <title>Giant virus diversity and host interactions through global metagenomics.</title>
        <authorList>
            <person name="Schulz F."/>
            <person name="Roux S."/>
            <person name="Paez-Espino D."/>
            <person name="Jungbluth S."/>
            <person name="Walsh D.A."/>
            <person name="Denef V.J."/>
            <person name="McMahon K.D."/>
            <person name="Konstantinidis K.T."/>
            <person name="Eloe-Fadrosh E.A."/>
            <person name="Kyrpides N.C."/>
            <person name="Woyke T."/>
        </authorList>
    </citation>
    <scope>NUCLEOTIDE SEQUENCE</scope>
    <source>
        <strain evidence="1">GVMAG-S-1021933-23</strain>
    </source>
</reference>
<organism evidence="1">
    <name type="scientific">viral metagenome</name>
    <dbReference type="NCBI Taxonomy" id="1070528"/>
    <lineage>
        <taxon>unclassified sequences</taxon>
        <taxon>metagenomes</taxon>
        <taxon>organismal metagenomes</taxon>
    </lineage>
</organism>
<proteinExistence type="predicted"/>
<protein>
    <recommendedName>
        <fullName evidence="2">Ankyrin repeat protein</fullName>
    </recommendedName>
</protein>
<sequence>MEQQLHMKFYKELKTVAKNGDIESLEKFYSSNCLKKNLKLNYISEIAIKNNKFEFLKYLVENEYYVSGFTNELLVNSKNLEMINYFIEKKIISNTFPCSITASDGNLESLKYFVKNGYPLNFDCYKEAEENEHEDILEYLDTITLFVKKYD</sequence>
<dbReference type="AlphaFoldDB" id="A0A6C0ADS7"/>
<accession>A0A6C0ADS7</accession>
<dbReference type="SUPFAM" id="SSF140860">
    <property type="entry name" value="Pseudo ankyrin repeat-like"/>
    <property type="match status" value="1"/>
</dbReference>
<evidence type="ECO:0000313" key="1">
    <source>
        <dbReference type="EMBL" id="QHS77822.1"/>
    </source>
</evidence>
<evidence type="ECO:0008006" key="2">
    <source>
        <dbReference type="Google" id="ProtNLM"/>
    </source>
</evidence>